<name>A0A5P3VS08_9BURK</name>
<evidence type="ECO:0000256" key="1">
    <source>
        <dbReference type="SAM" id="MobiDB-lite"/>
    </source>
</evidence>
<dbReference type="EMBL" id="CP032520">
    <property type="protein sequence ID" value="QEZ48808.1"/>
    <property type="molecule type" value="Genomic_DNA"/>
</dbReference>
<gene>
    <name evidence="2" type="ORF">D2917_31530</name>
</gene>
<evidence type="ECO:0000313" key="2">
    <source>
        <dbReference type="EMBL" id="QEZ48808.1"/>
    </source>
</evidence>
<reference evidence="2 3" key="1">
    <citation type="submission" date="2018-09" db="EMBL/GenBank/DDBJ databases">
        <title>Complete genome sequence of Cupriavidus oxalaticus T2, a bacterium capable of phenol tolerance and degradation.</title>
        <authorList>
            <person name="Yan J."/>
        </authorList>
    </citation>
    <scope>NUCLEOTIDE SEQUENCE [LARGE SCALE GENOMIC DNA]</scope>
    <source>
        <strain evidence="2 3">T2</strain>
        <plasmid evidence="2 3">unnamed1</plasmid>
    </source>
</reference>
<feature type="region of interest" description="Disordered" evidence="1">
    <location>
        <begin position="111"/>
        <end position="130"/>
    </location>
</feature>
<proteinExistence type="predicted"/>
<organism evidence="2 3">
    <name type="scientific">Cupriavidus oxalaticus</name>
    <dbReference type="NCBI Taxonomy" id="96344"/>
    <lineage>
        <taxon>Bacteria</taxon>
        <taxon>Pseudomonadati</taxon>
        <taxon>Pseudomonadota</taxon>
        <taxon>Betaproteobacteria</taxon>
        <taxon>Burkholderiales</taxon>
        <taxon>Burkholderiaceae</taxon>
        <taxon>Cupriavidus</taxon>
    </lineage>
</organism>
<dbReference type="Proteomes" id="UP000325743">
    <property type="component" value="Plasmid unnamed1"/>
</dbReference>
<dbReference type="AlphaFoldDB" id="A0A5P3VS08"/>
<evidence type="ECO:0000313" key="3">
    <source>
        <dbReference type="Proteomes" id="UP000325743"/>
    </source>
</evidence>
<accession>A0A5P3VS08</accession>
<keyword evidence="2" id="KW-0614">Plasmid</keyword>
<sequence length="130" mass="13864">MRISAPLPECHAPGRGVALQVLNIKARCRRNPGRAFFVSGAPLAPPVFLEACASGFLIAATTQRGADTAQRLREHAASIRADVVRFPDRRKDVPCMHPSPTANLADAAVCSRSGPRGHRSLARSGPASRF</sequence>
<protein>
    <submittedName>
        <fullName evidence="2">Uncharacterized protein</fullName>
    </submittedName>
</protein>
<geneLocation type="plasmid" evidence="2">
    <name>unnamed1</name>
</geneLocation>